<dbReference type="PANTHER" id="PTHR34952:SF2">
    <property type="entry name" value="OS05G0113500 PROTEIN"/>
    <property type="match status" value="1"/>
</dbReference>
<name>A0AAV1CSR5_OLDCO</name>
<feature type="compositionally biased region" description="Polar residues" evidence="1">
    <location>
        <begin position="34"/>
        <end position="55"/>
    </location>
</feature>
<dbReference type="PANTHER" id="PTHR34952">
    <property type="entry name" value="OS05G0113500 PROTEIN"/>
    <property type="match status" value="1"/>
</dbReference>
<sequence>MSDSEDLSSFSALSLGPPEISSGDYEVLDEDKVCNSSIKSGNSKQQSSNIIIQTQDNDEIEDSLKKVEIEDSVKVELDKLSSDKCFSKCATFPCSAGSKYSDGTFDGIEEQKGDSTPHDLMQKGCATSASSYTRSVSLPTPVKLVSALKGSREKLGAPPRNLTVKWAPDVYDPIPTSASHVPNRKPQRYNKRNGKNKQKGSSKASRGKGKEKKQSRKSGGSSTKHYKLADNESSGAWYGNPQPSILEFGVGCPDPFGDSQGSEVLSGGLASSAVDFGVTNPDPFCGHSFLKKSVASMHFPVTEAT</sequence>
<evidence type="ECO:0000313" key="3">
    <source>
        <dbReference type="Proteomes" id="UP001161247"/>
    </source>
</evidence>
<feature type="region of interest" description="Disordered" evidence="1">
    <location>
        <begin position="1"/>
        <end position="57"/>
    </location>
</feature>
<reference evidence="2" key="1">
    <citation type="submission" date="2023-03" db="EMBL/GenBank/DDBJ databases">
        <authorList>
            <person name="Julca I."/>
        </authorList>
    </citation>
    <scope>NUCLEOTIDE SEQUENCE</scope>
</reference>
<evidence type="ECO:0000313" key="2">
    <source>
        <dbReference type="EMBL" id="CAI9098178.1"/>
    </source>
</evidence>
<keyword evidence="3" id="KW-1185">Reference proteome</keyword>
<dbReference type="EMBL" id="OX459120">
    <property type="protein sequence ID" value="CAI9098178.1"/>
    <property type="molecule type" value="Genomic_DNA"/>
</dbReference>
<protein>
    <submittedName>
        <fullName evidence="2">OLC1v1034782C1</fullName>
    </submittedName>
</protein>
<dbReference type="AlphaFoldDB" id="A0AAV1CSR5"/>
<feature type="compositionally biased region" description="Basic residues" evidence="1">
    <location>
        <begin position="182"/>
        <end position="216"/>
    </location>
</feature>
<feature type="region of interest" description="Disordered" evidence="1">
    <location>
        <begin position="148"/>
        <end position="240"/>
    </location>
</feature>
<gene>
    <name evidence="2" type="ORF">OLC1_LOCUS8461</name>
</gene>
<dbReference type="Proteomes" id="UP001161247">
    <property type="component" value="Chromosome 3"/>
</dbReference>
<feature type="compositionally biased region" description="Polar residues" evidence="1">
    <location>
        <begin position="125"/>
        <end position="136"/>
    </location>
</feature>
<feature type="compositionally biased region" description="Basic and acidic residues" evidence="1">
    <location>
        <begin position="109"/>
        <end position="121"/>
    </location>
</feature>
<organism evidence="2 3">
    <name type="scientific">Oldenlandia corymbosa var. corymbosa</name>
    <dbReference type="NCBI Taxonomy" id="529605"/>
    <lineage>
        <taxon>Eukaryota</taxon>
        <taxon>Viridiplantae</taxon>
        <taxon>Streptophyta</taxon>
        <taxon>Embryophyta</taxon>
        <taxon>Tracheophyta</taxon>
        <taxon>Spermatophyta</taxon>
        <taxon>Magnoliopsida</taxon>
        <taxon>eudicotyledons</taxon>
        <taxon>Gunneridae</taxon>
        <taxon>Pentapetalae</taxon>
        <taxon>asterids</taxon>
        <taxon>lamiids</taxon>
        <taxon>Gentianales</taxon>
        <taxon>Rubiaceae</taxon>
        <taxon>Rubioideae</taxon>
        <taxon>Spermacoceae</taxon>
        <taxon>Hedyotis-Oldenlandia complex</taxon>
        <taxon>Oldenlandia</taxon>
    </lineage>
</organism>
<feature type="region of interest" description="Disordered" evidence="1">
    <location>
        <begin position="105"/>
        <end position="136"/>
    </location>
</feature>
<proteinExistence type="predicted"/>
<accession>A0AAV1CSR5</accession>
<evidence type="ECO:0000256" key="1">
    <source>
        <dbReference type="SAM" id="MobiDB-lite"/>
    </source>
</evidence>